<dbReference type="Proteomes" id="UP000032180">
    <property type="component" value="Chromosome 9"/>
</dbReference>
<dbReference type="Gramene" id="LPERR09G01900.1">
    <property type="protein sequence ID" value="LPERR09G01900.1"/>
    <property type="gene ID" value="LPERR09G01900"/>
</dbReference>
<dbReference type="Gene3D" id="3.10.450.50">
    <property type="match status" value="1"/>
</dbReference>
<keyword evidence="4" id="KW-1185">Reference proteome</keyword>
<evidence type="ECO:0000313" key="4">
    <source>
        <dbReference type="Proteomes" id="UP000032180"/>
    </source>
</evidence>
<protein>
    <recommendedName>
        <fullName evidence="2">SnoaL-like domain-containing protein</fullName>
    </recommendedName>
</protein>
<proteinExistence type="predicted"/>
<dbReference type="STRING" id="77586.A0A0D9XBS4"/>
<dbReference type="HOGENOM" id="CLU_069249_3_0_1"/>
<dbReference type="SUPFAM" id="SSF54427">
    <property type="entry name" value="NTF2-like"/>
    <property type="match status" value="1"/>
</dbReference>
<evidence type="ECO:0000256" key="1">
    <source>
        <dbReference type="SAM" id="MobiDB-lite"/>
    </source>
</evidence>
<reference evidence="4" key="2">
    <citation type="submission" date="2013-12" db="EMBL/GenBank/DDBJ databases">
        <authorList>
            <person name="Yu Y."/>
            <person name="Lee S."/>
            <person name="de Baynast K."/>
            <person name="Wissotski M."/>
            <person name="Liu L."/>
            <person name="Talag J."/>
            <person name="Goicoechea J."/>
            <person name="Angelova A."/>
            <person name="Jetty R."/>
            <person name="Kudrna D."/>
            <person name="Golser W."/>
            <person name="Rivera L."/>
            <person name="Zhang J."/>
            <person name="Wing R."/>
        </authorList>
    </citation>
    <scope>NUCLEOTIDE SEQUENCE</scope>
</reference>
<dbReference type="PANTHER" id="PTHR33698:SF3">
    <property type="entry name" value="OS09G0266000 PROTEIN"/>
    <property type="match status" value="1"/>
</dbReference>
<dbReference type="Pfam" id="PF12680">
    <property type="entry name" value="SnoaL_2"/>
    <property type="match status" value="1"/>
</dbReference>
<feature type="domain" description="SnoaL-like" evidence="2">
    <location>
        <begin position="56"/>
        <end position="155"/>
    </location>
</feature>
<reference evidence="3 4" key="1">
    <citation type="submission" date="2012-08" db="EMBL/GenBank/DDBJ databases">
        <title>Oryza genome evolution.</title>
        <authorList>
            <person name="Wing R.A."/>
        </authorList>
    </citation>
    <scope>NUCLEOTIDE SEQUENCE</scope>
</reference>
<reference evidence="3" key="3">
    <citation type="submission" date="2015-04" db="UniProtKB">
        <authorList>
            <consortium name="EnsemblPlants"/>
        </authorList>
    </citation>
    <scope>IDENTIFICATION</scope>
</reference>
<accession>A0A0D9XBS4</accession>
<dbReference type="eggNOG" id="ENOG502RXGM">
    <property type="taxonomic scope" value="Eukaryota"/>
</dbReference>
<evidence type="ECO:0000259" key="2">
    <source>
        <dbReference type="Pfam" id="PF12680"/>
    </source>
</evidence>
<dbReference type="PANTHER" id="PTHR33698">
    <property type="entry name" value="NUCLEAR TRANSPORT FACTOR 2 (NTF2)-LIKE PROTEIN"/>
    <property type="match status" value="1"/>
</dbReference>
<name>A0A0D9XBS4_9ORYZ</name>
<organism evidence="3 4">
    <name type="scientific">Leersia perrieri</name>
    <dbReference type="NCBI Taxonomy" id="77586"/>
    <lineage>
        <taxon>Eukaryota</taxon>
        <taxon>Viridiplantae</taxon>
        <taxon>Streptophyta</taxon>
        <taxon>Embryophyta</taxon>
        <taxon>Tracheophyta</taxon>
        <taxon>Spermatophyta</taxon>
        <taxon>Magnoliopsida</taxon>
        <taxon>Liliopsida</taxon>
        <taxon>Poales</taxon>
        <taxon>Poaceae</taxon>
        <taxon>BOP clade</taxon>
        <taxon>Oryzoideae</taxon>
        <taxon>Oryzeae</taxon>
        <taxon>Oryzinae</taxon>
        <taxon>Leersia</taxon>
    </lineage>
</organism>
<dbReference type="InterPro" id="IPR032710">
    <property type="entry name" value="NTF2-like_dom_sf"/>
</dbReference>
<sequence>MALIHPHLAPRVAPAAGLRLSATRTRWNGRGGGSRTASSTVEPAARGEESPAAEVVRGFYDGVNRRDLAAVEPLIAEGCVYEDLVFPQPYVGRDQILKLFGGFTGSISPDLRFVIDDISADDSSAVGVTWHLEWKGRAFPFSRGCSFYRLELEEGKREKQQLQIVYGRDCVEPAIKPGETALIIIRAVTWILERFPRLATML</sequence>
<dbReference type="EnsemblPlants" id="LPERR09G01900.1">
    <property type="protein sequence ID" value="LPERR09G01900.1"/>
    <property type="gene ID" value="LPERR09G01900"/>
</dbReference>
<dbReference type="AlphaFoldDB" id="A0A0D9XBS4"/>
<evidence type="ECO:0000313" key="3">
    <source>
        <dbReference type="EnsemblPlants" id="LPERR09G01900.1"/>
    </source>
</evidence>
<dbReference type="InterPro" id="IPR037401">
    <property type="entry name" value="SnoaL-like"/>
</dbReference>
<feature type="region of interest" description="Disordered" evidence="1">
    <location>
        <begin position="25"/>
        <end position="47"/>
    </location>
</feature>